<dbReference type="Gene3D" id="1.20.1640.10">
    <property type="entry name" value="Multidrug efflux transporter AcrB transmembrane domain"/>
    <property type="match status" value="1"/>
</dbReference>
<feature type="transmembrane region" description="Helical" evidence="9">
    <location>
        <begin position="966"/>
        <end position="990"/>
    </location>
</feature>
<feature type="transmembrane region" description="Helical" evidence="9">
    <location>
        <begin position="942"/>
        <end position="960"/>
    </location>
</feature>
<feature type="transmembrane region" description="Helical" evidence="9">
    <location>
        <begin position="693"/>
        <end position="714"/>
    </location>
</feature>
<gene>
    <name evidence="14" type="primary">secDF</name>
    <name evidence="9" type="synonym">secD</name>
    <name evidence="10" type="synonym">secF</name>
    <name evidence="14" type="ORF">J3359_15320</name>
</gene>
<name>A0A975CM35_9FLAO</name>
<organism evidence="14 15">
    <name type="scientific">Polaribacter cellanae</name>
    <dbReference type="NCBI Taxonomy" id="2818493"/>
    <lineage>
        <taxon>Bacteria</taxon>
        <taxon>Pseudomonadati</taxon>
        <taxon>Bacteroidota</taxon>
        <taxon>Flavobacteriia</taxon>
        <taxon>Flavobacteriales</taxon>
        <taxon>Flavobacteriaceae</taxon>
    </lineage>
</organism>
<evidence type="ECO:0000256" key="4">
    <source>
        <dbReference type="ARBA" id="ARBA00022692"/>
    </source>
</evidence>
<dbReference type="PRINTS" id="PR01755">
    <property type="entry name" value="SECFTRNLCASE"/>
</dbReference>
<comment type="function">
    <text evidence="9">Part of the Sec protein translocase complex. Interacts with the SecYEG preprotein conducting channel. SecDF uses the proton motive force (PMF) to complete protein translocation after the ATP-dependent function of SecA.</text>
</comment>
<dbReference type="NCBIfam" id="TIGR01129">
    <property type="entry name" value="secD"/>
    <property type="match status" value="1"/>
</dbReference>
<keyword evidence="6 9" id="KW-1133">Transmembrane helix</keyword>
<dbReference type="RefSeq" id="WP_208077848.1">
    <property type="nucleotide sequence ID" value="NZ_CP071869.1"/>
</dbReference>
<accession>A0A975CM35</accession>
<dbReference type="Pfam" id="PF21760">
    <property type="entry name" value="SecD_1st"/>
    <property type="match status" value="1"/>
</dbReference>
<feature type="transmembrane region" description="Helical" evidence="9">
    <location>
        <begin position="602"/>
        <end position="629"/>
    </location>
</feature>
<comment type="caution">
    <text evidence="9">Lacks conserved residue(s) required for the propagation of feature annotation.</text>
</comment>
<dbReference type="PANTHER" id="PTHR30081:SF1">
    <property type="entry name" value="PROTEIN TRANSLOCASE SUBUNIT SECD"/>
    <property type="match status" value="1"/>
</dbReference>
<evidence type="ECO:0000313" key="15">
    <source>
        <dbReference type="Proteomes" id="UP000663920"/>
    </source>
</evidence>
<evidence type="ECO:0000259" key="12">
    <source>
        <dbReference type="Pfam" id="PF21760"/>
    </source>
</evidence>
<feature type="transmembrane region" description="Helical" evidence="9">
    <location>
        <begin position="534"/>
        <end position="554"/>
    </location>
</feature>
<keyword evidence="7 9" id="KW-0811">Translocation</keyword>
<dbReference type="NCBIfam" id="TIGR00916">
    <property type="entry name" value="2A0604s01"/>
    <property type="match status" value="1"/>
</dbReference>
<dbReference type="NCBIfam" id="TIGR00966">
    <property type="entry name" value="transloc_SecF"/>
    <property type="match status" value="1"/>
</dbReference>
<dbReference type="InterPro" id="IPR055344">
    <property type="entry name" value="SecD_SecF_C_bact"/>
</dbReference>
<evidence type="ECO:0000313" key="14">
    <source>
        <dbReference type="EMBL" id="QTE22163.1"/>
    </source>
</evidence>
<dbReference type="NCBIfam" id="NF009585">
    <property type="entry name" value="PRK13024.1-5"/>
    <property type="match status" value="1"/>
</dbReference>
<keyword evidence="3 9" id="KW-1003">Cell membrane</keyword>
<evidence type="ECO:0000256" key="2">
    <source>
        <dbReference type="ARBA" id="ARBA00022448"/>
    </source>
</evidence>
<dbReference type="KEGG" id="pcea:J3359_15320"/>
<evidence type="ECO:0000256" key="3">
    <source>
        <dbReference type="ARBA" id="ARBA00022475"/>
    </source>
</evidence>
<dbReference type="GO" id="GO:0005886">
    <property type="term" value="C:plasma membrane"/>
    <property type="evidence" value="ECO:0007669"/>
    <property type="project" value="UniProtKB-SubCell"/>
</dbReference>
<comment type="similarity">
    <text evidence="9">Belongs to the SecD/SecF family. SecD subfamily.</text>
</comment>
<keyword evidence="15" id="KW-1185">Reference proteome</keyword>
<feature type="domain" description="Protein export membrane protein SecD/SecF C-terminal" evidence="11">
    <location>
        <begin position="489"/>
        <end position="656"/>
    </location>
</feature>
<dbReference type="GO" id="GO:0065002">
    <property type="term" value="P:intracellular protein transmembrane transport"/>
    <property type="evidence" value="ECO:0007669"/>
    <property type="project" value="UniProtKB-UniRule"/>
</dbReference>
<feature type="transmembrane region" description="Helical" evidence="9">
    <location>
        <begin position="635"/>
        <end position="659"/>
    </location>
</feature>
<dbReference type="GO" id="GO:0043952">
    <property type="term" value="P:protein transport by the Sec complex"/>
    <property type="evidence" value="ECO:0007669"/>
    <property type="project" value="UniProtKB-UniRule"/>
</dbReference>
<dbReference type="HAMAP" id="MF_01463_B">
    <property type="entry name" value="SecD_B"/>
    <property type="match status" value="1"/>
</dbReference>
<dbReference type="InterPro" id="IPR022645">
    <property type="entry name" value="SecD/SecF_bac"/>
</dbReference>
<dbReference type="AlphaFoldDB" id="A0A975CM35"/>
<evidence type="ECO:0000256" key="7">
    <source>
        <dbReference type="ARBA" id="ARBA00023010"/>
    </source>
</evidence>
<feature type="transmembrane region" description="Helical" evidence="9">
    <location>
        <begin position="856"/>
        <end position="882"/>
    </location>
</feature>
<evidence type="ECO:0000256" key="10">
    <source>
        <dbReference type="HAMAP-Rule" id="MF_01464"/>
    </source>
</evidence>
<protein>
    <recommendedName>
        <fullName evidence="9 10">Multifunctional fusion protein</fullName>
    </recommendedName>
    <domain>
        <recommendedName>
            <fullName evidence="9">Protein translocase subunit SecD</fullName>
        </recommendedName>
    </domain>
    <domain>
        <recommendedName>
            <fullName evidence="10">Protein-export membrane protein SecF</fullName>
        </recommendedName>
    </domain>
</protein>
<dbReference type="EMBL" id="CP071869">
    <property type="protein sequence ID" value="QTE22163.1"/>
    <property type="molecule type" value="Genomic_DNA"/>
</dbReference>
<dbReference type="GO" id="GO:0015450">
    <property type="term" value="F:protein-transporting ATPase activity"/>
    <property type="evidence" value="ECO:0007669"/>
    <property type="project" value="InterPro"/>
</dbReference>
<dbReference type="InterPro" id="IPR048631">
    <property type="entry name" value="SecD_1st"/>
</dbReference>
<dbReference type="InterPro" id="IPR005665">
    <property type="entry name" value="SecF_bac"/>
</dbReference>
<dbReference type="Pfam" id="PF22599">
    <property type="entry name" value="SecDF_P1_head"/>
    <property type="match status" value="1"/>
</dbReference>
<dbReference type="Pfam" id="PF02355">
    <property type="entry name" value="SecD_SecF_C"/>
    <property type="match status" value="2"/>
</dbReference>
<evidence type="ECO:0000259" key="11">
    <source>
        <dbReference type="Pfam" id="PF02355"/>
    </source>
</evidence>
<keyword evidence="4 9" id="KW-0812">Transmembrane</keyword>
<comment type="subunit">
    <text evidence="10">Forms a complex with SecD. Part of the essential Sec protein translocation apparatus which comprises SecA, SecYEG and auxiliary proteins SecDF. Other proteins may also be involved.</text>
</comment>
<evidence type="ECO:0000256" key="9">
    <source>
        <dbReference type="HAMAP-Rule" id="MF_01463"/>
    </source>
</evidence>
<feature type="transmembrane region" description="Helical" evidence="9">
    <location>
        <begin position="560"/>
        <end position="581"/>
    </location>
</feature>
<feature type="domain" description="SecDF P1 head subdomain" evidence="13">
    <location>
        <begin position="391"/>
        <end position="488"/>
    </location>
</feature>
<evidence type="ECO:0000256" key="5">
    <source>
        <dbReference type="ARBA" id="ARBA00022927"/>
    </source>
</evidence>
<comment type="subcellular location">
    <subcellularLocation>
        <location evidence="1 9">Cell membrane</location>
        <topology evidence="1 9">Multi-pass membrane protein</topology>
    </subcellularLocation>
</comment>
<evidence type="ECO:0000256" key="6">
    <source>
        <dbReference type="ARBA" id="ARBA00022989"/>
    </source>
</evidence>
<dbReference type="Gene3D" id="3.30.70.3220">
    <property type="match status" value="1"/>
</dbReference>
<dbReference type="PANTHER" id="PTHR30081">
    <property type="entry name" value="PROTEIN-EXPORT MEMBRANE PROTEIN SEC"/>
    <property type="match status" value="1"/>
</dbReference>
<feature type="transmembrane region" description="Helical" evidence="9">
    <location>
        <begin position="832"/>
        <end position="849"/>
    </location>
</feature>
<evidence type="ECO:0000259" key="13">
    <source>
        <dbReference type="Pfam" id="PF22599"/>
    </source>
</evidence>
<dbReference type="SUPFAM" id="SSF82866">
    <property type="entry name" value="Multidrug efflux transporter AcrB transmembrane domain"/>
    <property type="match status" value="2"/>
</dbReference>
<dbReference type="HAMAP" id="MF_01464_B">
    <property type="entry name" value="SecF_B"/>
    <property type="match status" value="1"/>
</dbReference>
<sequence>MQNKGLIKLFAILFGLVSLYQLSFTFLANKVEDNAKVYAEKKAPDNARLKATFENRYLDSVANKDVIDLGIAKYTYDDVRDKEMNLGLDLKGGVNAILQVSVKEILKSLSNDSSNEAFNTALKNADARLKSSNDTYLNLFFEEFEKIAGDTKLSDPTIFGTKALSSKISFNEANATVKETLEEQISGSINTAFEVLRSRIDKFGVSSPNIQRIGTSGRIQIELPGAKDIERVTKLITSKAELQFWEVYTNAEVQNFFFAANAKVAELLKDDTEVEKVKDSVKKDDIDDLLGETVDSTKVQKNLFTYLFPRVAQSQNQISSVVAQARVADTARVNSLLRNKEVRNLLPNELRYVKFLWDYKSIKTEKPENADDDFEVEEFISLYAVKSNRNDRPTIEGDVILDAAQVFDQLNKPEVSMTMNSSGTKQWAKMTADNVGNFIAVVLDNYVYSAPSVNQTIEGGRTQISGGTMTVEEAKDIAIALKAGKLPAKASIVQIEVVGPSLGQEAIDASFLSFGLAIFLVFIWMILYYGKAGIYADIALIVNILFIFGILSSFSAVLTLPGIAGIILTIGMSVDANVIIFERIKEGLNFKKGLKQSVSEGFSIKGALSAIIDANITTLLTGVILYVFGTGPIKGFALTLMIGIATSLFTAVFITRLLIDGALDRNSKLTFNTSISKGWFQRIDVKFLRKRKIAYFISGAVIIAGLISIFTLGLKQGVDFKGGRSYEVRFDKDMNATEVASSLKDVFGSAPEVKTYGSSNKLKITTAYRIDEEGTEVDEEVENTLYKGLKPYLGNTSYENFKPGFEKSEAQMGVLSYIKVAPTIADDIKTSALYAVLGSLLVVFLYILLRFRKIAFSIGAVVAVFHDVLIVLGVFSLTYSFMPFDMEIGQSFIAAILTVVGYSLNDTVIVFDRIREFTGTHTSWKYHDIVDKALSSTLGRTINTSLTTLLVMLAIFFFGGDSIKGFMFALIVGVVVGTYSSLFIATPIVYDTAKKEQKNK</sequence>
<dbReference type="InterPro" id="IPR054384">
    <property type="entry name" value="SecDF_P1_head"/>
</dbReference>
<dbReference type="GO" id="GO:0006605">
    <property type="term" value="P:protein targeting"/>
    <property type="evidence" value="ECO:0007669"/>
    <property type="project" value="UniProtKB-UniRule"/>
</dbReference>
<dbReference type="Pfam" id="PF07549">
    <property type="entry name" value="Sec_GG"/>
    <property type="match status" value="2"/>
</dbReference>
<feature type="transmembrane region" description="Helical" evidence="9">
    <location>
        <begin position="509"/>
        <end position="527"/>
    </location>
</feature>
<comment type="subunit">
    <text evidence="9">Forms a complex with SecF. Part of the essential Sec protein translocation apparatus which comprises SecA, SecYEG and auxiliary proteins SecDF. Other proteins may also be involved.</text>
</comment>
<reference evidence="14 15" key="1">
    <citation type="submission" date="2021-03" db="EMBL/GenBank/DDBJ databases">
        <title>Complete genome of Polaribacter_sp.SM13.</title>
        <authorList>
            <person name="Jeong S.W."/>
            <person name="Bae J.W."/>
        </authorList>
    </citation>
    <scope>NUCLEOTIDE SEQUENCE [LARGE SCALE GENOMIC DNA]</scope>
    <source>
        <strain evidence="14 15">SM13</strain>
    </source>
</reference>
<dbReference type="FunFam" id="1.20.1640.10:FF:000004">
    <property type="entry name" value="Protein translocase subunit SecD"/>
    <property type="match status" value="1"/>
</dbReference>
<feature type="domain" description="Protein translocase subunit SecDF P1" evidence="12">
    <location>
        <begin position="190"/>
        <end position="247"/>
    </location>
</feature>
<feature type="transmembrane region" description="Helical" evidence="9">
    <location>
        <begin position="888"/>
        <end position="905"/>
    </location>
</feature>
<dbReference type="Proteomes" id="UP000663920">
    <property type="component" value="Chromosome"/>
</dbReference>
<dbReference type="InterPro" id="IPR005791">
    <property type="entry name" value="SecD"/>
</dbReference>
<keyword evidence="8 9" id="KW-0472">Membrane</keyword>
<evidence type="ECO:0000256" key="8">
    <source>
        <dbReference type="ARBA" id="ARBA00023136"/>
    </source>
</evidence>
<dbReference type="InterPro" id="IPR022813">
    <property type="entry name" value="SecD/SecF_arch_bac"/>
</dbReference>
<dbReference type="Gene3D" id="3.30.1360.200">
    <property type="match status" value="1"/>
</dbReference>
<keyword evidence="5 9" id="KW-0653">Protein transport</keyword>
<dbReference type="InterPro" id="IPR022646">
    <property type="entry name" value="SecD/SecF_CS"/>
</dbReference>
<dbReference type="InterPro" id="IPR048634">
    <property type="entry name" value="SecD_SecF_C"/>
</dbReference>
<feature type="domain" description="Protein export membrane protein SecD/SecF C-terminal" evidence="11">
    <location>
        <begin position="807"/>
        <end position="994"/>
    </location>
</feature>
<comment type="similarity">
    <text evidence="10">Belongs to the SecD/SecF family. SecF subfamily.</text>
</comment>
<proteinExistence type="inferred from homology"/>
<keyword evidence="2 9" id="KW-0813">Transport</keyword>
<evidence type="ECO:0000256" key="1">
    <source>
        <dbReference type="ARBA" id="ARBA00004651"/>
    </source>
</evidence>